<evidence type="ECO:0000256" key="1">
    <source>
        <dbReference type="ARBA" id="ARBA00007118"/>
    </source>
</evidence>
<dbReference type="GO" id="GO:0016491">
    <property type="term" value="F:oxidoreductase activity"/>
    <property type="evidence" value="ECO:0007669"/>
    <property type="project" value="UniProtKB-UniRule"/>
</dbReference>
<keyword evidence="6 7" id="KW-0520">NAD</keyword>
<gene>
    <name evidence="10" type="ORF">SAMN04488002_1445</name>
</gene>
<dbReference type="EC" id="1.-.-.-" evidence="7"/>
<name>A0A1I6GGW3_9RHOB</name>
<dbReference type="OrthoDB" id="9804207at2"/>
<evidence type="ECO:0000256" key="6">
    <source>
        <dbReference type="ARBA" id="ARBA00023027"/>
    </source>
</evidence>
<dbReference type="EMBL" id="FOYO01000001">
    <property type="protein sequence ID" value="SFR41307.1"/>
    <property type="molecule type" value="Genomic_DNA"/>
</dbReference>
<dbReference type="AlphaFoldDB" id="A0A1I6GGW3"/>
<reference evidence="11" key="1">
    <citation type="submission" date="2016-10" db="EMBL/GenBank/DDBJ databases">
        <authorList>
            <person name="Varghese N."/>
            <person name="Submissions S."/>
        </authorList>
    </citation>
    <scope>NUCLEOTIDE SEQUENCE [LARGE SCALE GENOMIC DNA]</scope>
    <source>
        <strain evidence="11">DSM 26921</strain>
    </source>
</reference>
<dbReference type="Gene3D" id="3.40.109.10">
    <property type="entry name" value="NADH Oxidase"/>
    <property type="match status" value="1"/>
</dbReference>
<protein>
    <recommendedName>
        <fullName evidence="7">Putative NAD(P)H nitroreductase</fullName>
        <ecNumber evidence="7">1.-.-.-</ecNumber>
    </recommendedName>
</protein>
<feature type="binding site" evidence="8">
    <location>
        <position position="42"/>
    </location>
    <ligand>
        <name>FMN</name>
        <dbReference type="ChEBI" id="CHEBI:58210"/>
        <note>ligand shared between dimeric partners</note>
    </ligand>
</feature>
<keyword evidence="5 7" id="KW-0560">Oxidoreductase</keyword>
<evidence type="ECO:0000313" key="11">
    <source>
        <dbReference type="Proteomes" id="UP000199658"/>
    </source>
</evidence>
<dbReference type="STRING" id="670154.SAMN04488002_1445"/>
<evidence type="ECO:0000313" key="10">
    <source>
        <dbReference type="EMBL" id="SFR41307.1"/>
    </source>
</evidence>
<evidence type="ECO:0000256" key="3">
    <source>
        <dbReference type="ARBA" id="ARBA00022643"/>
    </source>
</evidence>
<dbReference type="Pfam" id="PF00881">
    <property type="entry name" value="Nitroreductase"/>
    <property type="match status" value="1"/>
</dbReference>
<organism evidence="10 11">
    <name type="scientific">Litoreibacter janthinus</name>
    <dbReference type="NCBI Taxonomy" id="670154"/>
    <lineage>
        <taxon>Bacteria</taxon>
        <taxon>Pseudomonadati</taxon>
        <taxon>Pseudomonadota</taxon>
        <taxon>Alphaproteobacteria</taxon>
        <taxon>Rhodobacterales</taxon>
        <taxon>Roseobacteraceae</taxon>
        <taxon>Litoreibacter</taxon>
    </lineage>
</organism>
<keyword evidence="2 7" id="KW-0285">Flavoprotein</keyword>
<dbReference type="SUPFAM" id="SSF55469">
    <property type="entry name" value="FMN-dependent nitroreductase-like"/>
    <property type="match status" value="1"/>
</dbReference>
<evidence type="ECO:0000256" key="4">
    <source>
        <dbReference type="ARBA" id="ARBA00022857"/>
    </source>
</evidence>
<accession>A0A1I6GGW3</accession>
<evidence type="ECO:0000256" key="7">
    <source>
        <dbReference type="PIRNR" id="PIRNR000232"/>
    </source>
</evidence>
<proteinExistence type="inferred from homology"/>
<feature type="domain" description="Nitroreductase" evidence="9">
    <location>
        <begin position="15"/>
        <end position="169"/>
    </location>
</feature>
<dbReference type="PANTHER" id="PTHR43821:SF1">
    <property type="entry name" value="NAD(P)H NITROREDUCTASE YDJA-RELATED"/>
    <property type="match status" value="1"/>
</dbReference>
<feature type="binding site" description="in other chain" evidence="8">
    <location>
        <begin position="15"/>
        <end position="17"/>
    </location>
    <ligand>
        <name>FMN</name>
        <dbReference type="ChEBI" id="CHEBI:58210"/>
        <note>ligand shared between dimeric partners</note>
    </ligand>
</feature>
<dbReference type="PIRSF" id="PIRSF000232">
    <property type="entry name" value="YdjA"/>
    <property type="match status" value="1"/>
</dbReference>
<dbReference type="InterPro" id="IPR000415">
    <property type="entry name" value="Nitroreductase-like"/>
</dbReference>
<evidence type="ECO:0000256" key="2">
    <source>
        <dbReference type="ARBA" id="ARBA00022630"/>
    </source>
</evidence>
<evidence type="ECO:0000256" key="5">
    <source>
        <dbReference type="ARBA" id="ARBA00023002"/>
    </source>
</evidence>
<dbReference type="RefSeq" id="WP_090214323.1">
    <property type="nucleotide sequence ID" value="NZ_FOYO01000001.1"/>
</dbReference>
<sequence length="192" mass="20951">MPTPNTDALEFLLTRRSRPHKTLTAPAPDRDALLPLLTAAARTPDHGKLEPWRFIVLEHAAMHRLSELARQRSTELGRSPDDTDKIAAMFLTAPLSVAVVASPKASEKIPEIEQTLSAGAVCLALLNSALAAGWGANWLTGWTAFDREFLIKGLDLAEHEYVAGFIHIGTETSTPPDRPRPDLDAITTWLST</sequence>
<keyword evidence="11" id="KW-1185">Reference proteome</keyword>
<dbReference type="PANTHER" id="PTHR43821">
    <property type="entry name" value="NAD(P)H NITROREDUCTASE YDJA-RELATED"/>
    <property type="match status" value="1"/>
</dbReference>
<comment type="similarity">
    <text evidence="1 7">Belongs to the nitroreductase family.</text>
</comment>
<dbReference type="Proteomes" id="UP000199658">
    <property type="component" value="Unassembled WGS sequence"/>
</dbReference>
<keyword evidence="4 7" id="KW-0521">NADP</keyword>
<dbReference type="InterPro" id="IPR026021">
    <property type="entry name" value="YdjA-like"/>
</dbReference>
<feature type="binding site" description="in other chain" evidence="8">
    <location>
        <begin position="138"/>
        <end position="140"/>
    </location>
    <ligand>
        <name>FMN</name>
        <dbReference type="ChEBI" id="CHEBI:58210"/>
        <note>ligand shared between dimeric partners</note>
    </ligand>
</feature>
<dbReference type="InterPro" id="IPR052530">
    <property type="entry name" value="NAD(P)H_nitroreductase"/>
</dbReference>
<feature type="binding site" evidence="8">
    <location>
        <position position="46"/>
    </location>
    <ligand>
        <name>FMN</name>
        <dbReference type="ChEBI" id="CHEBI:58210"/>
        <note>ligand shared between dimeric partners</note>
    </ligand>
</feature>
<dbReference type="InterPro" id="IPR029479">
    <property type="entry name" value="Nitroreductase"/>
</dbReference>
<evidence type="ECO:0000256" key="8">
    <source>
        <dbReference type="PIRSR" id="PIRSR000232-1"/>
    </source>
</evidence>
<evidence type="ECO:0000259" key="9">
    <source>
        <dbReference type="Pfam" id="PF00881"/>
    </source>
</evidence>
<keyword evidence="3 7" id="KW-0288">FMN</keyword>
<comment type="cofactor">
    <cofactor evidence="8">
        <name>FMN</name>
        <dbReference type="ChEBI" id="CHEBI:58210"/>
    </cofactor>
    <text evidence="8">Binds 1 FMN per subunit.</text>
</comment>